<dbReference type="Proteomes" id="UP000281084">
    <property type="component" value="Unassembled WGS sequence"/>
</dbReference>
<sequence length="136" mass="16211">MSQNHWMAQFKVDGQLFTLSFKQNEFNLTLKRDVKKMNFARSKGMNAWLAFADDPVQDDVNMGINAFEVMRLAREHIVNFVYKYQPLYFCFHASTERKSKIYPRFARSLQQDLPRYNLNSLGGSFYFYRQDEILQP</sequence>
<evidence type="ECO:0000313" key="4">
    <source>
        <dbReference type="Proteomes" id="UP000281084"/>
    </source>
</evidence>
<keyword evidence="3" id="KW-1185">Reference proteome</keyword>
<dbReference type="EMBL" id="RAXZ01000007">
    <property type="protein sequence ID" value="RKG53262.1"/>
    <property type="molecule type" value="Genomic_DNA"/>
</dbReference>
<comment type="caution">
    <text evidence="1">The sequence shown here is derived from an EMBL/GenBank/DDBJ whole genome shotgun (WGS) entry which is preliminary data.</text>
</comment>
<dbReference type="EMBL" id="RCHE01000003">
    <property type="protein sequence ID" value="RLL49635.1"/>
    <property type="molecule type" value="Genomic_DNA"/>
</dbReference>
<reference evidence="1 4" key="2">
    <citation type="submission" date="2018-09" db="EMBL/GenBank/DDBJ databases">
        <title>The draft genome of Acinetobacter spp. strains.</title>
        <authorList>
            <person name="Qin J."/>
            <person name="Feng Y."/>
            <person name="Zong Z."/>
        </authorList>
    </citation>
    <scope>NUCLEOTIDE SEQUENCE [LARGE SCALE GENOMIC DNA]</scope>
    <source>
        <strain evidence="1 4">WCHAc060002</strain>
    </source>
</reference>
<proteinExistence type="predicted"/>
<dbReference type="RefSeq" id="WP_106984146.1">
    <property type="nucleotide sequence ID" value="NZ_CP035934.2"/>
</dbReference>
<dbReference type="Proteomes" id="UP000273105">
    <property type="component" value="Unassembled WGS sequence"/>
</dbReference>
<gene>
    <name evidence="1" type="ORF">D7V64_07390</name>
    <name evidence="2" type="ORF">D9K79_02280</name>
</gene>
<reference evidence="2 3" key="1">
    <citation type="submission" date="2018-09" db="EMBL/GenBank/DDBJ databases">
        <title>The draft genome of Acinetobacter sp. strains.</title>
        <authorList>
            <person name="Qin J."/>
            <person name="Feng Y."/>
            <person name="Zong Z."/>
        </authorList>
    </citation>
    <scope>NUCLEOTIDE SEQUENCE [LARGE SCALE GENOMIC DNA]</scope>
    <source>
        <strain evidence="2 3">WCHAc060001</strain>
    </source>
</reference>
<evidence type="ECO:0000313" key="1">
    <source>
        <dbReference type="EMBL" id="RKG53262.1"/>
    </source>
</evidence>
<protein>
    <recommendedName>
        <fullName evidence="5">DUF72 domain-containing protein</fullName>
    </recommendedName>
</protein>
<name>A0A3A8G2C5_9GAMM</name>
<evidence type="ECO:0000313" key="3">
    <source>
        <dbReference type="Proteomes" id="UP000273105"/>
    </source>
</evidence>
<dbReference type="AlphaFoldDB" id="A0A3A8G2C5"/>
<evidence type="ECO:0000313" key="2">
    <source>
        <dbReference type="EMBL" id="RLL49635.1"/>
    </source>
</evidence>
<evidence type="ECO:0008006" key="5">
    <source>
        <dbReference type="Google" id="ProtNLM"/>
    </source>
</evidence>
<accession>A0A3A8G2C5</accession>
<organism evidence="1 4">
    <name type="scientific">Acinetobacter cumulans</name>
    <dbReference type="NCBI Taxonomy" id="2136182"/>
    <lineage>
        <taxon>Bacteria</taxon>
        <taxon>Pseudomonadati</taxon>
        <taxon>Pseudomonadota</taxon>
        <taxon>Gammaproteobacteria</taxon>
        <taxon>Moraxellales</taxon>
        <taxon>Moraxellaceae</taxon>
        <taxon>Acinetobacter</taxon>
    </lineage>
</organism>